<dbReference type="Pfam" id="PF12697">
    <property type="entry name" value="Abhydrolase_6"/>
    <property type="match status" value="1"/>
</dbReference>
<dbReference type="GO" id="GO:0042171">
    <property type="term" value="F:lysophosphatidic acid acyltransferase activity"/>
    <property type="evidence" value="ECO:0007669"/>
    <property type="project" value="TreeGrafter"/>
</dbReference>
<dbReference type="STRING" id="985895.E4ZR11"/>
<dbReference type="Gene3D" id="3.40.50.1820">
    <property type="entry name" value="alpha/beta hydrolase"/>
    <property type="match status" value="1"/>
</dbReference>
<dbReference type="GO" id="GO:0005743">
    <property type="term" value="C:mitochondrial inner membrane"/>
    <property type="evidence" value="ECO:0007669"/>
    <property type="project" value="TreeGrafter"/>
</dbReference>
<reference evidence="4" key="1">
    <citation type="journal article" date="2011" name="Nat. Commun.">
        <title>Effector diversification within compartments of the Leptosphaeria maculans genome affected by Repeat-Induced Point mutations.</title>
        <authorList>
            <person name="Rouxel T."/>
            <person name="Grandaubert J."/>
            <person name="Hane J.K."/>
            <person name="Hoede C."/>
            <person name="van de Wouw A.P."/>
            <person name="Couloux A."/>
            <person name="Dominguez V."/>
            <person name="Anthouard V."/>
            <person name="Bally P."/>
            <person name="Bourras S."/>
            <person name="Cozijnsen A.J."/>
            <person name="Ciuffetti L.M."/>
            <person name="Degrave A."/>
            <person name="Dilmaghani A."/>
            <person name="Duret L."/>
            <person name="Fudal I."/>
            <person name="Goodwin S.B."/>
            <person name="Gout L."/>
            <person name="Glaser N."/>
            <person name="Linglin J."/>
            <person name="Kema G.H.J."/>
            <person name="Lapalu N."/>
            <person name="Lawrence C.B."/>
            <person name="May K."/>
            <person name="Meyer M."/>
            <person name="Ollivier B."/>
            <person name="Poulain J."/>
            <person name="Schoch C.L."/>
            <person name="Simon A."/>
            <person name="Spatafora J.W."/>
            <person name="Stachowiak A."/>
            <person name="Turgeon B.G."/>
            <person name="Tyler B.M."/>
            <person name="Vincent D."/>
            <person name="Weissenbach J."/>
            <person name="Amselem J."/>
            <person name="Quesneville H."/>
            <person name="Oliver R.P."/>
            <person name="Wincker P."/>
            <person name="Balesdent M.-H."/>
            <person name="Howlett B.J."/>
        </authorList>
    </citation>
    <scope>NUCLEOTIDE SEQUENCE [LARGE SCALE GENOMIC DNA]</scope>
    <source>
        <strain evidence="4">JN3 / isolate v23.1.3 / race Av1-4-5-6-7-8</strain>
    </source>
</reference>
<dbReference type="GO" id="GO:0004623">
    <property type="term" value="F:phospholipase A2 activity"/>
    <property type="evidence" value="ECO:0007669"/>
    <property type="project" value="TreeGrafter"/>
</dbReference>
<dbReference type="InterPro" id="IPR029058">
    <property type="entry name" value="AB_hydrolase_fold"/>
</dbReference>
<accession>E4ZR11</accession>
<dbReference type="HOGENOM" id="CLU_051715_1_0_1"/>
<evidence type="ECO:0000259" key="2">
    <source>
        <dbReference type="Pfam" id="PF12697"/>
    </source>
</evidence>
<sequence>MPFGPFTLRWLTPFPNPPTPSLLPSGLSRSYLSTPNGPLELLSTLPSSPCPSKPPLFFAHGGFGSASIWQKYMVYFSDRGYACYAVSYRGHGASWYPAFWSLYFTTRGKIAQDLVAGIKEAERLEAERCGSQERVPMVLIGHSAGGGLAQYVLSRGLVTVQGLCLFAAIPGFGSYSCYTFWLPMAALQFFYRLFHPKYILATTQQVQDAFFTPSTPKSVVEDLQRQLSPYESMCWPLQALNAFVTGPDVLQRITGWSYVHRSLNQGTTSTLPASGVTPRLFVLAAQHDVLCRPATLLNTARHYRNAFRQCLEMRKWQGVSSETLALADDDSRDGVRFKVVKGVAHHLQNHVEWERGSEELLKWTELL</sequence>
<feature type="domain" description="AB hydrolase-1" evidence="2">
    <location>
        <begin position="56"/>
        <end position="243"/>
    </location>
</feature>
<dbReference type="GO" id="GO:0006654">
    <property type="term" value="P:phosphatidic acid biosynthetic process"/>
    <property type="evidence" value="ECO:0007669"/>
    <property type="project" value="TreeGrafter"/>
</dbReference>
<dbReference type="eggNOG" id="ENOG502QTPE">
    <property type="taxonomic scope" value="Eukaryota"/>
</dbReference>
<dbReference type="AlphaFoldDB" id="E4ZR11"/>
<organism evidence="4">
    <name type="scientific">Leptosphaeria maculans (strain JN3 / isolate v23.1.3 / race Av1-4-5-6-7-8)</name>
    <name type="common">Blackleg fungus</name>
    <name type="synonym">Phoma lingam</name>
    <dbReference type="NCBI Taxonomy" id="985895"/>
    <lineage>
        <taxon>Eukaryota</taxon>
        <taxon>Fungi</taxon>
        <taxon>Dikarya</taxon>
        <taxon>Ascomycota</taxon>
        <taxon>Pezizomycotina</taxon>
        <taxon>Dothideomycetes</taxon>
        <taxon>Pleosporomycetidae</taxon>
        <taxon>Pleosporales</taxon>
        <taxon>Pleosporineae</taxon>
        <taxon>Leptosphaeriaceae</taxon>
        <taxon>Plenodomus</taxon>
        <taxon>Plenodomus lingam/Leptosphaeria maculans species complex</taxon>
    </lineage>
</organism>
<name>E4ZR11_LEPMJ</name>
<dbReference type="SUPFAM" id="SSF53474">
    <property type="entry name" value="alpha/beta-Hydrolases"/>
    <property type="match status" value="1"/>
</dbReference>
<dbReference type="PANTHER" id="PTHR42886">
    <property type="entry name" value="RE40534P-RELATED"/>
    <property type="match status" value="1"/>
</dbReference>
<dbReference type="RefSeq" id="XP_003837116.1">
    <property type="nucleotide sequence ID" value="XM_003837068.1"/>
</dbReference>
<comment type="similarity">
    <text evidence="1">Belongs to the peptidase S33 family. ABHD4/ABHD5 subfamily.</text>
</comment>
<dbReference type="OrthoDB" id="8119704at2759"/>
<evidence type="ECO:0000256" key="1">
    <source>
        <dbReference type="ARBA" id="ARBA00038097"/>
    </source>
</evidence>
<dbReference type="GO" id="GO:0055088">
    <property type="term" value="P:lipid homeostasis"/>
    <property type="evidence" value="ECO:0007669"/>
    <property type="project" value="TreeGrafter"/>
</dbReference>
<dbReference type="Proteomes" id="UP000002668">
    <property type="component" value="Genome"/>
</dbReference>
<dbReference type="GeneID" id="13284641"/>
<gene>
    <name evidence="3" type="ORF">LEMA_P033500.1</name>
</gene>
<evidence type="ECO:0000313" key="4">
    <source>
        <dbReference type="Proteomes" id="UP000002668"/>
    </source>
</evidence>
<dbReference type="PANTHER" id="PTHR42886:SF29">
    <property type="entry name" value="PUMMELIG, ISOFORM A"/>
    <property type="match status" value="1"/>
</dbReference>
<proteinExistence type="inferred from homology"/>
<dbReference type="GO" id="GO:0035965">
    <property type="term" value="P:cardiolipin acyl-chain remodeling"/>
    <property type="evidence" value="ECO:0007669"/>
    <property type="project" value="TreeGrafter"/>
</dbReference>
<dbReference type="VEuPathDB" id="FungiDB:LEMA_P033500.1"/>
<dbReference type="EMBL" id="FP929116">
    <property type="protein sequence ID" value="CBX93676.1"/>
    <property type="molecule type" value="Genomic_DNA"/>
</dbReference>
<dbReference type="InParanoid" id="E4ZR11"/>
<dbReference type="OMA" id="WHPSYFR"/>
<protein>
    <recommendedName>
        <fullName evidence="2">AB hydrolase-1 domain-containing protein</fullName>
    </recommendedName>
</protein>
<evidence type="ECO:0000313" key="3">
    <source>
        <dbReference type="EMBL" id="CBX93676.1"/>
    </source>
</evidence>
<keyword evidence="4" id="KW-1185">Reference proteome</keyword>
<dbReference type="InterPro" id="IPR000073">
    <property type="entry name" value="AB_hydrolase_1"/>
</dbReference>